<keyword evidence="3" id="KW-0106">Calcium</keyword>
<dbReference type="Pfam" id="PF02929">
    <property type="entry name" value="Bgal_small_N"/>
    <property type="match status" value="1"/>
</dbReference>
<dbReference type="GO" id="GO:0030246">
    <property type="term" value="F:carbohydrate binding"/>
    <property type="evidence" value="ECO:0007669"/>
    <property type="project" value="InterPro"/>
</dbReference>
<name>A0A4R5CJM8_9FLAO</name>
<comment type="subunit">
    <text evidence="2">Monomer.</text>
</comment>
<dbReference type="Gene3D" id="2.70.98.10">
    <property type="match status" value="1"/>
</dbReference>
<reference evidence="5 6" key="1">
    <citation type="submission" date="2019-03" db="EMBL/GenBank/DDBJ databases">
        <title>Flavobacterium AR-3-4 sp. nov. isolated from arctic soil.</title>
        <authorList>
            <person name="Chaudhary D.K."/>
        </authorList>
    </citation>
    <scope>NUCLEOTIDE SEQUENCE [LARGE SCALE GENOMIC DNA]</scope>
    <source>
        <strain evidence="5 6">AR-3-4</strain>
    </source>
</reference>
<feature type="domain" description="Beta galactosidase small chain/" evidence="4">
    <location>
        <begin position="11"/>
        <end position="47"/>
    </location>
</feature>
<proteinExistence type="predicted"/>
<dbReference type="GO" id="GO:0004565">
    <property type="term" value="F:beta-galactosidase activity"/>
    <property type="evidence" value="ECO:0007669"/>
    <property type="project" value="InterPro"/>
</dbReference>
<comment type="cofactor">
    <cofactor evidence="1">
        <name>Ca(2+)</name>
        <dbReference type="ChEBI" id="CHEBI:29108"/>
    </cofactor>
</comment>
<dbReference type="GO" id="GO:0005975">
    <property type="term" value="P:carbohydrate metabolic process"/>
    <property type="evidence" value="ECO:0007669"/>
    <property type="project" value="InterPro"/>
</dbReference>
<dbReference type="RefSeq" id="WP_132003153.1">
    <property type="nucleotide sequence ID" value="NZ_SMFK01000002.1"/>
</dbReference>
<dbReference type="SUPFAM" id="SSF74650">
    <property type="entry name" value="Galactose mutarotase-like"/>
    <property type="match status" value="1"/>
</dbReference>
<dbReference type="InterPro" id="IPR004199">
    <property type="entry name" value="B-gal_small/dom_5"/>
</dbReference>
<comment type="caution">
    <text evidence="5">The sequence shown here is derived from an EMBL/GenBank/DDBJ whole genome shotgun (WGS) entry which is preliminary data.</text>
</comment>
<dbReference type="InterPro" id="IPR011013">
    <property type="entry name" value="Gal_mutarotase_sf_dom"/>
</dbReference>
<organism evidence="5 6">
    <name type="scientific">Flavobacterium cellulosilyticum</name>
    <dbReference type="NCBI Taxonomy" id="2541731"/>
    <lineage>
        <taxon>Bacteria</taxon>
        <taxon>Pseudomonadati</taxon>
        <taxon>Bacteroidota</taxon>
        <taxon>Flavobacteriia</taxon>
        <taxon>Flavobacteriales</taxon>
        <taxon>Flavobacteriaceae</taxon>
        <taxon>Flavobacterium</taxon>
    </lineage>
</organism>
<dbReference type="InterPro" id="IPR014718">
    <property type="entry name" value="GH-type_carb-bd"/>
</dbReference>
<sequence>MLVLILVNHRLQWYLAQRGVGADNSWGAIPDEQYQLKNKEYNYGFVIKPKKK</sequence>
<accession>A0A4R5CJM8</accession>
<dbReference type="Proteomes" id="UP000295479">
    <property type="component" value="Unassembled WGS sequence"/>
</dbReference>
<evidence type="ECO:0000259" key="4">
    <source>
        <dbReference type="Pfam" id="PF02929"/>
    </source>
</evidence>
<dbReference type="OrthoDB" id="9801077at2"/>
<dbReference type="EMBL" id="SMFK01000002">
    <property type="protein sequence ID" value="TDD98810.1"/>
    <property type="molecule type" value="Genomic_DNA"/>
</dbReference>
<gene>
    <name evidence="5" type="ORF">E0F76_05950</name>
</gene>
<dbReference type="AlphaFoldDB" id="A0A4R5CJM8"/>
<dbReference type="GO" id="GO:0009341">
    <property type="term" value="C:beta-galactosidase complex"/>
    <property type="evidence" value="ECO:0007669"/>
    <property type="project" value="InterPro"/>
</dbReference>
<evidence type="ECO:0000256" key="2">
    <source>
        <dbReference type="ARBA" id="ARBA00011245"/>
    </source>
</evidence>
<keyword evidence="6" id="KW-1185">Reference proteome</keyword>
<evidence type="ECO:0000256" key="3">
    <source>
        <dbReference type="ARBA" id="ARBA00022837"/>
    </source>
</evidence>
<evidence type="ECO:0000256" key="1">
    <source>
        <dbReference type="ARBA" id="ARBA00001913"/>
    </source>
</evidence>
<evidence type="ECO:0000313" key="6">
    <source>
        <dbReference type="Proteomes" id="UP000295479"/>
    </source>
</evidence>
<protein>
    <recommendedName>
        <fullName evidence="4">Beta galactosidase small chain/ domain-containing protein</fullName>
    </recommendedName>
</protein>
<evidence type="ECO:0000313" key="5">
    <source>
        <dbReference type="EMBL" id="TDD98810.1"/>
    </source>
</evidence>